<evidence type="ECO:0000259" key="1">
    <source>
        <dbReference type="Pfam" id="PF19054"/>
    </source>
</evidence>
<organism evidence="2 3">
    <name type="scientific">Longimycelium tulufanense</name>
    <dbReference type="NCBI Taxonomy" id="907463"/>
    <lineage>
        <taxon>Bacteria</taxon>
        <taxon>Bacillati</taxon>
        <taxon>Actinomycetota</taxon>
        <taxon>Actinomycetes</taxon>
        <taxon>Pseudonocardiales</taxon>
        <taxon>Pseudonocardiaceae</taxon>
        <taxon>Longimycelium</taxon>
    </lineage>
</organism>
<comment type="caution">
    <text evidence="2">The sequence shown here is derived from an EMBL/GenBank/DDBJ whole genome shotgun (WGS) entry which is preliminary data.</text>
</comment>
<proteinExistence type="predicted"/>
<name>A0A8J3C9D0_9PSEU</name>
<feature type="domain" description="DUF5753" evidence="1">
    <location>
        <begin position="75"/>
        <end position="249"/>
    </location>
</feature>
<protein>
    <submittedName>
        <fullName evidence="2">Transcriptional regulator</fullName>
    </submittedName>
</protein>
<dbReference type="Pfam" id="PF19054">
    <property type="entry name" value="DUF5753"/>
    <property type="match status" value="1"/>
</dbReference>
<sequence>MEIEDVRAALGMSRAKLYRIESPDSAITVSIPDVIALCHVYGASAHVQAQLVEMARHRDGWWTAYQSGLTGWFVDYVMLEAEASEFFEFAIDAVPGLLQTEDYAREVIAAWTPEADASAIDARVAARMERQRRLTDGLAVTAVVDEYALVRPTGSSKQMRGQLERLLDLAKQPNVKLHVLPTTSGAHAALTSPFNMLHFRNMPPIVYVDTLSGGLYVDDERDVERYEAVADQLLTRSLSAAKSRKLIERCLEDLRA</sequence>
<keyword evidence="3" id="KW-1185">Reference proteome</keyword>
<dbReference type="EMBL" id="BMMK01000002">
    <property type="protein sequence ID" value="GGM38735.1"/>
    <property type="molecule type" value="Genomic_DNA"/>
</dbReference>
<reference evidence="2" key="2">
    <citation type="submission" date="2020-09" db="EMBL/GenBank/DDBJ databases">
        <authorList>
            <person name="Sun Q."/>
            <person name="Zhou Y."/>
        </authorList>
    </citation>
    <scope>NUCLEOTIDE SEQUENCE</scope>
    <source>
        <strain evidence="2">CGMCC 4.5737</strain>
    </source>
</reference>
<evidence type="ECO:0000313" key="2">
    <source>
        <dbReference type="EMBL" id="GGM38735.1"/>
    </source>
</evidence>
<reference evidence="2" key="1">
    <citation type="journal article" date="2014" name="Int. J. Syst. Evol. Microbiol.">
        <title>Complete genome sequence of Corynebacterium casei LMG S-19264T (=DSM 44701T), isolated from a smear-ripened cheese.</title>
        <authorList>
            <consortium name="US DOE Joint Genome Institute (JGI-PGF)"/>
            <person name="Walter F."/>
            <person name="Albersmeier A."/>
            <person name="Kalinowski J."/>
            <person name="Ruckert C."/>
        </authorList>
    </citation>
    <scope>NUCLEOTIDE SEQUENCE</scope>
    <source>
        <strain evidence="2">CGMCC 4.5737</strain>
    </source>
</reference>
<dbReference type="InterPro" id="IPR043917">
    <property type="entry name" value="DUF5753"/>
</dbReference>
<accession>A0A8J3C9D0</accession>
<evidence type="ECO:0000313" key="3">
    <source>
        <dbReference type="Proteomes" id="UP000637578"/>
    </source>
</evidence>
<dbReference type="AlphaFoldDB" id="A0A8J3C9D0"/>
<dbReference type="Proteomes" id="UP000637578">
    <property type="component" value="Unassembled WGS sequence"/>
</dbReference>
<gene>
    <name evidence="2" type="ORF">GCM10012275_07060</name>
</gene>